<dbReference type="Proteomes" id="UP001189429">
    <property type="component" value="Unassembled WGS sequence"/>
</dbReference>
<protein>
    <recommendedName>
        <fullName evidence="3">Secreted protein</fullName>
    </recommendedName>
</protein>
<proteinExistence type="predicted"/>
<keyword evidence="2" id="KW-1185">Reference proteome</keyword>
<gene>
    <name evidence="1" type="ORF">PCOR1329_LOCUS6571</name>
</gene>
<organism evidence="1 2">
    <name type="scientific">Prorocentrum cordatum</name>
    <dbReference type="NCBI Taxonomy" id="2364126"/>
    <lineage>
        <taxon>Eukaryota</taxon>
        <taxon>Sar</taxon>
        <taxon>Alveolata</taxon>
        <taxon>Dinophyceae</taxon>
        <taxon>Prorocentrales</taxon>
        <taxon>Prorocentraceae</taxon>
        <taxon>Prorocentrum</taxon>
    </lineage>
</organism>
<evidence type="ECO:0008006" key="3">
    <source>
        <dbReference type="Google" id="ProtNLM"/>
    </source>
</evidence>
<evidence type="ECO:0000313" key="2">
    <source>
        <dbReference type="Proteomes" id="UP001189429"/>
    </source>
</evidence>
<sequence>MRLFPPLYIRLRVPILVLLSPVRLFPTSLCSTLRSFLLDRRSPLAPFEHLPLACQRGGGGLASWVATSIGDRRLLPVVGLRGLFVALARRCPPESGQRTC</sequence>
<reference evidence="1" key="1">
    <citation type="submission" date="2023-10" db="EMBL/GenBank/DDBJ databases">
        <authorList>
            <person name="Chen Y."/>
            <person name="Shah S."/>
            <person name="Dougan E. K."/>
            <person name="Thang M."/>
            <person name="Chan C."/>
        </authorList>
    </citation>
    <scope>NUCLEOTIDE SEQUENCE [LARGE SCALE GENOMIC DNA]</scope>
</reference>
<name>A0ABN9PW56_9DINO</name>
<comment type="caution">
    <text evidence="1">The sequence shown here is derived from an EMBL/GenBank/DDBJ whole genome shotgun (WGS) entry which is preliminary data.</text>
</comment>
<accession>A0ABN9PW56</accession>
<evidence type="ECO:0000313" key="1">
    <source>
        <dbReference type="EMBL" id="CAK0797514.1"/>
    </source>
</evidence>
<dbReference type="EMBL" id="CAUYUJ010001767">
    <property type="protein sequence ID" value="CAK0797514.1"/>
    <property type="molecule type" value="Genomic_DNA"/>
</dbReference>